<dbReference type="InterPro" id="IPR029470">
    <property type="entry name" value="PDDEXK_4"/>
</dbReference>
<dbReference type="EMBL" id="QFLI01000001">
    <property type="protein sequence ID" value="PXY02535.1"/>
    <property type="molecule type" value="Genomic_DNA"/>
</dbReference>
<protein>
    <recommendedName>
        <fullName evidence="3">PD-(D/E)XK nuclease superfamily protein</fullName>
    </recommendedName>
</protein>
<dbReference type="Pfam" id="PF14281">
    <property type="entry name" value="PDDEXK_4"/>
    <property type="match status" value="1"/>
</dbReference>
<dbReference type="RefSeq" id="WP_110358696.1">
    <property type="nucleotide sequence ID" value="NZ_QFLI01000001.1"/>
</dbReference>
<organism evidence="1 2">
    <name type="scientific">Marinifilum breve</name>
    <dbReference type="NCBI Taxonomy" id="2184082"/>
    <lineage>
        <taxon>Bacteria</taxon>
        <taxon>Pseudomonadati</taxon>
        <taxon>Bacteroidota</taxon>
        <taxon>Bacteroidia</taxon>
        <taxon>Marinilabiliales</taxon>
        <taxon>Marinifilaceae</taxon>
    </lineage>
</organism>
<evidence type="ECO:0000313" key="1">
    <source>
        <dbReference type="EMBL" id="PXY02535.1"/>
    </source>
</evidence>
<keyword evidence="2" id="KW-1185">Reference proteome</keyword>
<name>A0A2V4A0Y7_9BACT</name>
<sequence>MTYVLSELQDFLQKTDIPKIKVKPKTFLGIAKQPHYENVLSNLYAFFFNVNEEHGLKKLFISSFLEILERKMNVHKSFSSLKNGFSIRTEFGTGEGRIDLLFTNDLVAIIIENKVYHILNNDLDDYWESISRDQKIGVVLSLRKIPFTGHENFINVTHLELMNEVINKLNDYKEQANPKYLVFLEDLHQNIKNLSMSHIKEDELELFLAHKEKINQVVKYRKHVQTHVEEEIEKACKELGGNLKLVKPKDKNRGKRLRYMQSPVNKDLMITVVYGELLNDTEGKLYLIVELRNKLLKKRSQFRQINFSKDTESIRRDEFFTEKEKDWDHFASNEYAIHLKDLHDLSFFIVSALKKDGLYTVYKQLNDFLKGRKKSLQKLEESHS</sequence>
<accession>A0A2V4A0Y7</accession>
<comment type="caution">
    <text evidence="1">The sequence shown here is derived from an EMBL/GenBank/DDBJ whole genome shotgun (WGS) entry which is preliminary data.</text>
</comment>
<dbReference type="Proteomes" id="UP000248079">
    <property type="component" value="Unassembled WGS sequence"/>
</dbReference>
<dbReference type="AlphaFoldDB" id="A0A2V4A0Y7"/>
<dbReference type="OrthoDB" id="1099676at2"/>
<proteinExistence type="predicted"/>
<reference evidence="1 2" key="1">
    <citation type="submission" date="2018-05" db="EMBL/GenBank/DDBJ databases">
        <title>Marinifilum breve JC075T sp. nov., a marine bacterium isolated from Yongle Blue Hole in the South China Sea.</title>
        <authorList>
            <person name="Fu T."/>
        </authorList>
    </citation>
    <scope>NUCLEOTIDE SEQUENCE [LARGE SCALE GENOMIC DNA]</scope>
    <source>
        <strain evidence="1 2">JC075</strain>
    </source>
</reference>
<gene>
    <name evidence="1" type="ORF">DF185_00120</name>
</gene>
<evidence type="ECO:0008006" key="3">
    <source>
        <dbReference type="Google" id="ProtNLM"/>
    </source>
</evidence>
<evidence type="ECO:0000313" key="2">
    <source>
        <dbReference type="Proteomes" id="UP000248079"/>
    </source>
</evidence>